<dbReference type="GO" id="GO:0022857">
    <property type="term" value="F:transmembrane transporter activity"/>
    <property type="evidence" value="ECO:0007669"/>
    <property type="project" value="InterPro"/>
</dbReference>
<dbReference type="InterPro" id="IPR036259">
    <property type="entry name" value="MFS_trans_sf"/>
</dbReference>
<dbReference type="AlphaFoldDB" id="A0A560H4A9"/>
<dbReference type="Pfam" id="PF07690">
    <property type="entry name" value="MFS_1"/>
    <property type="match status" value="1"/>
</dbReference>
<name>A0A560H4A9_9PROT</name>
<dbReference type="RefSeq" id="WP_145733546.1">
    <property type="nucleotide sequence ID" value="NZ_VITR01000008.1"/>
</dbReference>
<evidence type="ECO:0000313" key="8">
    <source>
        <dbReference type="EMBL" id="TWB41145.1"/>
    </source>
</evidence>
<feature type="transmembrane region" description="Helical" evidence="6">
    <location>
        <begin position="63"/>
        <end position="82"/>
    </location>
</feature>
<feature type="transmembrane region" description="Helical" evidence="6">
    <location>
        <begin position="349"/>
        <end position="371"/>
    </location>
</feature>
<feature type="transmembrane region" description="Helical" evidence="6">
    <location>
        <begin position="193"/>
        <end position="214"/>
    </location>
</feature>
<feature type="transmembrane region" description="Helical" evidence="6">
    <location>
        <begin position="94"/>
        <end position="113"/>
    </location>
</feature>
<keyword evidence="5 6" id="KW-0472">Membrane</keyword>
<dbReference type="Proteomes" id="UP000315751">
    <property type="component" value="Unassembled WGS sequence"/>
</dbReference>
<organism evidence="8 9">
    <name type="scientific">Nitrospirillum amazonense</name>
    <dbReference type="NCBI Taxonomy" id="28077"/>
    <lineage>
        <taxon>Bacteria</taxon>
        <taxon>Pseudomonadati</taxon>
        <taxon>Pseudomonadota</taxon>
        <taxon>Alphaproteobacteria</taxon>
        <taxon>Rhodospirillales</taxon>
        <taxon>Azospirillaceae</taxon>
        <taxon>Nitrospirillum</taxon>
    </lineage>
</organism>
<evidence type="ECO:0000256" key="3">
    <source>
        <dbReference type="ARBA" id="ARBA00022692"/>
    </source>
</evidence>
<evidence type="ECO:0000256" key="1">
    <source>
        <dbReference type="ARBA" id="ARBA00004141"/>
    </source>
</evidence>
<dbReference type="InterPro" id="IPR020846">
    <property type="entry name" value="MFS_dom"/>
</dbReference>
<feature type="domain" description="Major facilitator superfamily (MFS) profile" evidence="7">
    <location>
        <begin position="27"/>
        <end position="444"/>
    </location>
</feature>
<feature type="transmembrane region" description="Helical" evidence="6">
    <location>
        <begin position="119"/>
        <end position="141"/>
    </location>
</feature>
<dbReference type="InterPro" id="IPR011701">
    <property type="entry name" value="MFS"/>
</dbReference>
<keyword evidence="9" id="KW-1185">Reference proteome</keyword>
<comment type="caution">
    <text evidence="8">The sequence shown here is derived from an EMBL/GenBank/DDBJ whole genome shotgun (WGS) entry which is preliminary data.</text>
</comment>
<feature type="transmembrane region" description="Helical" evidence="6">
    <location>
        <begin position="383"/>
        <end position="405"/>
    </location>
</feature>
<dbReference type="GO" id="GO:0016020">
    <property type="term" value="C:membrane"/>
    <property type="evidence" value="ECO:0007669"/>
    <property type="project" value="UniProtKB-SubCell"/>
</dbReference>
<dbReference type="PRINTS" id="PR01036">
    <property type="entry name" value="TCRTETB"/>
</dbReference>
<feature type="transmembrane region" description="Helical" evidence="6">
    <location>
        <begin position="251"/>
        <end position="275"/>
    </location>
</feature>
<keyword evidence="3 6" id="KW-0812">Transmembrane</keyword>
<comment type="subcellular location">
    <subcellularLocation>
        <location evidence="1">Membrane</location>
        <topology evidence="1">Multi-pass membrane protein</topology>
    </subcellularLocation>
</comment>
<gene>
    <name evidence="8" type="ORF">FBZ90_108169</name>
</gene>
<evidence type="ECO:0000259" key="7">
    <source>
        <dbReference type="PROSITE" id="PS50850"/>
    </source>
</evidence>
<sequence>MQIAPLNSGITTRDTQAWPRPVVAWSVVTLFCVAAILSYTDRQILSLLVDPIRDDLGISDTQIGVLQGVAFALIYSIAGLPLGRLADILPRRAVIWAGVGLWSIGTLLCGYAPSFWVLFAGRLIVGVGEAALAPAAMSMIADMFPAERRGLATGVFVMGMTIGGGVAIAIGGAVLGLAASGGFQGIPLLDGLAAWRAVLVLLGLAGLPLLLALLPIREPARRSEVSAGAAGGQEATALREIVAQLAAVRAVLIPVIVCCAFMSVGDFALIAWAPALLSRRYAMTPDAVGLALGSLVVAAGVVATVAGGVISDVAVKRYGPPGRIWVATVCAALAFPFALVSLTSSPSQVLAAVTLWTLFSSAAGTIGITAVQEIVPNRARGLTVSFISFGNILLGLGGGATLTGYVTDHVFADPLAIGQSLTLVIAPLAGAAALLFLHASRTARSVSR</sequence>
<protein>
    <submittedName>
        <fullName evidence="8">Sugar phosphate permease</fullName>
    </submittedName>
</protein>
<dbReference type="OrthoDB" id="7187764at2"/>
<evidence type="ECO:0000256" key="2">
    <source>
        <dbReference type="ARBA" id="ARBA00022448"/>
    </source>
</evidence>
<feature type="transmembrane region" description="Helical" evidence="6">
    <location>
        <begin position="417"/>
        <end position="439"/>
    </location>
</feature>
<evidence type="ECO:0000256" key="4">
    <source>
        <dbReference type="ARBA" id="ARBA00022989"/>
    </source>
</evidence>
<keyword evidence="2" id="KW-0813">Transport</keyword>
<feature type="transmembrane region" description="Helical" evidence="6">
    <location>
        <begin position="287"/>
        <end position="310"/>
    </location>
</feature>
<dbReference type="SUPFAM" id="SSF103473">
    <property type="entry name" value="MFS general substrate transporter"/>
    <property type="match status" value="1"/>
</dbReference>
<dbReference type="PROSITE" id="PS50850">
    <property type="entry name" value="MFS"/>
    <property type="match status" value="1"/>
</dbReference>
<proteinExistence type="predicted"/>
<dbReference type="Gene3D" id="1.20.1250.20">
    <property type="entry name" value="MFS general substrate transporter like domains"/>
    <property type="match status" value="1"/>
</dbReference>
<feature type="transmembrane region" description="Helical" evidence="6">
    <location>
        <begin position="22"/>
        <end position="40"/>
    </location>
</feature>
<dbReference type="InterPro" id="IPR044770">
    <property type="entry name" value="MFS_spinster-like"/>
</dbReference>
<evidence type="ECO:0000313" key="9">
    <source>
        <dbReference type="Proteomes" id="UP000315751"/>
    </source>
</evidence>
<accession>A0A560H4A9</accession>
<keyword evidence="4 6" id="KW-1133">Transmembrane helix</keyword>
<evidence type="ECO:0000256" key="5">
    <source>
        <dbReference type="ARBA" id="ARBA00023136"/>
    </source>
</evidence>
<reference evidence="8 9" key="1">
    <citation type="submission" date="2019-06" db="EMBL/GenBank/DDBJ databases">
        <title>Genomic Encyclopedia of Type Strains, Phase IV (KMG-V): Genome sequencing to study the core and pangenomes of soil and plant-associated prokaryotes.</title>
        <authorList>
            <person name="Whitman W."/>
        </authorList>
    </citation>
    <scope>NUCLEOTIDE SEQUENCE [LARGE SCALE GENOMIC DNA]</scope>
    <source>
        <strain evidence="8 9">BR 11622</strain>
    </source>
</reference>
<dbReference type="PANTHER" id="PTHR23505">
    <property type="entry name" value="SPINSTER"/>
    <property type="match status" value="1"/>
</dbReference>
<dbReference type="PANTHER" id="PTHR23505:SF79">
    <property type="entry name" value="PROTEIN SPINSTER"/>
    <property type="match status" value="1"/>
</dbReference>
<feature type="transmembrane region" description="Helical" evidence="6">
    <location>
        <begin position="322"/>
        <end position="343"/>
    </location>
</feature>
<feature type="transmembrane region" description="Helical" evidence="6">
    <location>
        <begin position="153"/>
        <end position="181"/>
    </location>
</feature>
<evidence type="ECO:0000256" key="6">
    <source>
        <dbReference type="SAM" id="Phobius"/>
    </source>
</evidence>
<dbReference type="EMBL" id="VITR01000008">
    <property type="protein sequence ID" value="TWB41145.1"/>
    <property type="molecule type" value="Genomic_DNA"/>
</dbReference>